<dbReference type="OrthoDB" id="3142841at2759"/>
<keyword evidence="2" id="KW-0812">Transmembrane</keyword>
<evidence type="ECO:0000313" key="3">
    <source>
        <dbReference type="EMBL" id="KAF2674024.1"/>
    </source>
</evidence>
<feature type="transmembrane region" description="Helical" evidence="2">
    <location>
        <begin position="143"/>
        <end position="160"/>
    </location>
</feature>
<feature type="region of interest" description="Disordered" evidence="1">
    <location>
        <begin position="1"/>
        <end position="32"/>
    </location>
</feature>
<dbReference type="Proteomes" id="UP000799302">
    <property type="component" value="Unassembled WGS sequence"/>
</dbReference>
<proteinExistence type="predicted"/>
<feature type="transmembrane region" description="Helical" evidence="2">
    <location>
        <begin position="328"/>
        <end position="346"/>
    </location>
</feature>
<evidence type="ECO:0000313" key="4">
    <source>
        <dbReference type="Proteomes" id="UP000799302"/>
    </source>
</evidence>
<dbReference type="AlphaFoldDB" id="A0A6A6UST7"/>
<evidence type="ECO:0000256" key="2">
    <source>
        <dbReference type="SAM" id="Phobius"/>
    </source>
</evidence>
<name>A0A6A6UST7_9PEZI</name>
<keyword evidence="2" id="KW-0472">Membrane</keyword>
<organism evidence="3 4">
    <name type="scientific">Microthyrium microscopicum</name>
    <dbReference type="NCBI Taxonomy" id="703497"/>
    <lineage>
        <taxon>Eukaryota</taxon>
        <taxon>Fungi</taxon>
        <taxon>Dikarya</taxon>
        <taxon>Ascomycota</taxon>
        <taxon>Pezizomycotina</taxon>
        <taxon>Dothideomycetes</taxon>
        <taxon>Dothideomycetes incertae sedis</taxon>
        <taxon>Microthyriales</taxon>
        <taxon>Microthyriaceae</taxon>
        <taxon>Microthyrium</taxon>
    </lineage>
</organism>
<feature type="transmembrane region" description="Helical" evidence="2">
    <location>
        <begin position="252"/>
        <end position="271"/>
    </location>
</feature>
<feature type="transmembrane region" description="Helical" evidence="2">
    <location>
        <begin position="225"/>
        <end position="246"/>
    </location>
</feature>
<keyword evidence="2" id="KW-1133">Transmembrane helix</keyword>
<evidence type="ECO:0000256" key="1">
    <source>
        <dbReference type="SAM" id="MobiDB-lite"/>
    </source>
</evidence>
<sequence length="558" mass="62609">MSSTTSFDSSADESNTPEPDFLHYSSSSPIDTRRHCSVFSEPKSACYSPSITVNSRRHGSVFSEPTSTCYSATDIESYIKRSQPVDNGLGSRFSFSLDVQVESEKDQISKDIEQAPNVSIKRIAKPMEGLSRINQKFSPYKKLFSIVLLGNLIGMTIFLNRNRDNVPLSTIITASSSNILVAILVRQEYLVNSVYRLCWYTPHSWPLWARILITKVYEHGGIHSGAAVAGTIWLLLLVVLVIQDFVQKSYRSVPVLTVCLILLLLLTGILLSSIPTFRSKRHNAFERTHRFAGWTATAMFWIAIFVFAHDSAISETRHYRDVLIHTPSFWILLLITIYLVLPWLRLRKQAFTAYMLSDRSIRLDFEAKYPPVAGIGISESPLMEWHPFATFPNPTGGKDCHSIIISHTGDWTRRIIDNPKPQYWLKGIPKIGLLSLALVYRSVLLVTTGSGIGPCLSLLMTDSPRRSNTKCRLVWSTPNPVLTYGSDLYHSVLRADPEATIIDTKLSGRPDLVDIAFTEWSSSDIEAVFVISNKEVTRMIVDELNGKGVPAFGPIWDS</sequence>
<evidence type="ECO:0008006" key="5">
    <source>
        <dbReference type="Google" id="ProtNLM"/>
    </source>
</evidence>
<keyword evidence="4" id="KW-1185">Reference proteome</keyword>
<feature type="transmembrane region" description="Helical" evidence="2">
    <location>
        <begin position="291"/>
        <end position="308"/>
    </location>
</feature>
<accession>A0A6A6UST7</accession>
<reference evidence="3" key="1">
    <citation type="journal article" date="2020" name="Stud. Mycol.">
        <title>101 Dothideomycetes genomes: a test case for predicting lifestyles and emergence of pathogens.</title>
        <authorList>
            <person name="Haridas S."/>
            <person name="Albert R."/>
            <person name="Binder M."/>
            <person name="Bloem J."/>
            <person name="Labutti K."/>
            <person name="Salamov A."/>
            <person name="Andreopoulos B."/>
            <person name="Baker S."/>
            <person name="Barry K."/>
            <person name="Bills G."/>
            <person name="Bluhm B."/>
            <person name="Cannon C."/>
            <person name="Castanera R."/>
            <person name="Culley D."/>
            <person name="Daum C."/>
            <person name="Ezra D."/>
            <person name="Gonzalez J."/>
            <person name="Henrissat B."/>
            <person name="Kuo A."/>
            <person name="Liang C."/>
            <person name="Lipzen A."/>
            <person name="Lutzoni F."/>
            <person name="Magnuson J."/>
            <person name="Mondo S."/>
            <person name="Nolan M."/>
            <person name="Ohm R."/>
            <person name="Pangilinan J."/>
            <person name="Park H.-J."/>
            <person name="Ramirez L."/>
            <person name="Alfaro M."/>
            <person name="Sun H."/>
            <person name="Tritt A."/>
            <person name="Yoshinaga Y."/>
            <person name="Zwiers L.-H."/>
            <person name="Turgeon B."/>
            <person name="Goodwin S."/>
            <person name="Spatafora J."/>
            <person name="Crous P."/>
            <person name="Grigoriev I."/>
        </authorList>
    </citation>
    <scope>NUCLEOTIDE SEQUENCE</scope>
    <source>
        <strain evidence="3">CBS 115976</strain>
    </source>
</reference>
<dbReference type="InterPro" id="IPR052979">
    <property type="entry name" value="Adenylate-forming_domain"/>
</dbReference>
<dbReference type="EMBL" id="MU004230">
    <property type="protein sequence ID" value="KAF2674024.1"/>
    <property type="molecule type" value="Genomic_DNA"/>
</dbReference>
<protein>
    <recommendedName>
        <fullName evidence="5">Integral membrane protein TmpA</fullName>
    </recommendedName>
</protein>
<feature type="compositionally biased region" description="Polar residues" evidence="1">
    <location>
        <begin position="1"/>
        <end position="17"/>
    </location>
</feature>
<dbReference type="PANTHER" id="PTHR33927">
    <property type="entry name" value="TRANSMEMBRANE PROTEIN"/>
    <property type="match status" value="1"/>
</dbReference>
<dbReference type="PANTHER" id="PTHR33927:SF5">
    <property type="entry name" value="ENZYME, PUTATIVE (AFU_ORTHOLOGUE AFUA_8G01222)-RELATED"/>
    <property type="match status" value="1"/>
</dbReference>
<gene>
    <name evidence="3" type="ORF">BT63DRAFT_435206</name>
</gene>